<dbReference type="AlphaFoldDB" id="A0A6F8T5I5"/>
<dbReference type="Proteomes" id="UP000502894">
    <property type="component" value="Chromosome"/>
</dbReference>
<organism evidence="1 2">
    <name type="scientific">Legionella antarctica</name>
    <dbReference type="NCBI Taxonomy" id="2708020"/>
    <lineage>
        <taxon>Bacteria</taxon>
        <taxon>Pseudomonadati</taxon>
        <taxon>Pseudomonadota</taxon>
        <taxon>Gammaproteobacteria</taxon>
        <taxon>Legionellales</taxon>
        <taxon>Legionellaceae</taxon>
        <taxon>Legionella</taxon>
    </lineage>
</organism>
<reference evidence="1" key="1">
    <citation type="journal article" date="2020" name="Microbiol. Resour. Announc.">
        <title>Complete Genome Sequence of Novel Psychrotolerant Legionella Strain TUM19329, Isolated from Antarctic Lake Sediment.</title>
        <authorList>
            <person name="Shimada S."/>
            <person name="Nakai R."/>
            <person name="Aoki K."/>
            <person name="Shimoeda N."/>
            <person name="Ohno G."/>
            <person name="Miyazaki Y."/>
            <person name="Kudoh S."/>
            <person name="Imura S."/>
            <person name="Watanabe K."/>
            <person name="Ishii Y."/>
            <person name="Tateda K."/>
        </authorList>
    </citation>
    <scope>NUCLEOTIDE SEQUENCE [LARGE SCALE GENOMIC DNA]</scope>
    <source>
        <strain evidence="1">TUM19329</strain>
    </source>
</reference>
<name>A0A6F8T5I5_9GAMM</name>
<evidence type="ECO:0000313" key="1">
    <source>
        <dbReference type="EMBL" id="BCA95417.1"/>
    </source>
</evidence>
<protein>
    <submittedName>
        <fullName evidence="1">Uncharacterized protein</fullName>
    </submittedName>
</protein>
<sequence length="46" mass="5278">MSFMKDEKYPKLFSPTPYEPVLAAIPEVDEEEEANNEDEVNSFVPT</sequence>
<accession>A0A6F8T5I5</accession>
<dbReference type="EMBL" id="AP022839">
    <property type="protein sequence ID" value="BCA95417.1"/>
    <property type="molecule type" value="Genomic_DNA"/>
</dbReference>
<dbReference type="KEGG" id="lant:TUM19329_17780"/>
<evidence type="ECO:0000313" key="2">
    <source>
        <dbReference type="Proteomes" id="UP000502894"/>
    </source>
</evidence>
<gene>
    <name evidence="1" type="ORF">TUM19329_17780</name>
</gene>
<keyword evidence="2" id="KW-1185">Reference proteome</keyword>
<proteinExistence type="predicted"/>